<feature type="compositionally biased region" description="Low complexity" evidence="7">
    <location>
        <begin position="83"/>
        <end position="113"/>
    </location>
</feature>
<keyword evidence="6" id="KW-0175">Coiled coil</keyword>
<dbReference type="GO" id="GO:0045944">
    <property type="term" value="P:positive regulation of transcription by RNA polymerase II"/>
    <property type="evidence" value="ECO:0007669"/>
    <property type="project" value="TreeGrafter"/>
</dbReference>
<dbReference type="CDD" id="cd00083">
    <property type="entry name" value="bHLH_SF"/>
    <property type="match status" value="1"/>
</dbReference>
<dbReference type="Pfam" id="PF00010">
    <property type="entry name" value="HLH"/>
    <property type="match status" value="1"/>
</dbReference>
<comment type="caution">
    <text evidence="9">The sequence shown here is derived from an EMBL/GenBank/DDBJ whole genome shotgun (WGS) entry which is preliminary data.</text>
</comment>
<keyword evidence="4" id="KW-0804">Transcription</keyword>
<dbReference type="InterPro" id="IPR011598">
    <property type="entry name" value="bHLH_dom"/>
</dbReference>
<evidence type="ECO:0000256" key="6">
    <source>
        <dbReference type="SAM" id="Coils"/>
    </source>
</evidence>
<evidence type="ECO:0000256" key="7">
    <source>
        <dbReference type="SAM" id="MobiDB-lite"/>
    </source>
</evidence>
<gene>
    <name evidence="9" type="ORF">D9613_012498</name>
</gene>
<feature type="compositionally biased region" description="Low complexity" evidence="7">
    <location>
        <begin position="350"/>
        <end position="369"/>
    </location>
</feature>
<feature type="compositionally biased region" description="Basic and acidic residues" evidence="7">
    <location>
        <begin position="68"/>
        <end position="82"/>
    </location>
</feature>
<feature type="compositionally biased region" description="Low complexity" evidence="7">
    <location>
        <begin position="14"/>
        <end position="46"/>
    </location>
</feature>
<feature type="region of interest" description="Disordered" evidence="7">
    <location>
        <begin position="301"/>
        <end position="411"/>
    </location>
</feature>
<evidence type="ECO:0000256" key="2">
    <source>
        <dbReference type="ARBA" id="ARBA00023125"/>
    </source>
</evidence>
<feature type="region of interest" description="Disordered" evidence="7">
    <location>
        <begin position="239"/>
        <end position="275"/>
    </location>
</feature>
<feature type="domain" description="BHLH" evidence="8">
    <location>
        <begin position="126"/>
        <end position="178"/>
    </location>
</feature>
<dbReference type="InterPro" id="IPR036638">
    <property type="entry name" value="HLH_DNA-bd_sf"/>
</dbReference>
<evidence type="ECO:0000256" key="5">
    <source>
        <dbReference type="ARBA" id="ARBA00023242"/>
    </source>
</evidence>
<accession>A0A8H4QR82</accession>
<keyword evidence="10" id="KW-1185">Reference proteome</keyword>
<dbReference type="GO" id="GO:0003700">
    <property type="term" value="F:DNA-binding transcription factor activity"/>
    <property type="evidence" value="ECO:0007669"/>
    <property type="project" value="TreeGrafter"/>
</dbReference>
<dbReference type="GO" id="GO:0046983">
    <property type="term" value="F:protein dimerization activity"/>
    <property type="evidence" value="ECO:0007669"/>
    <property type="project" value="InterPro"/>
</dbReference>
<dbReference type="Gene3D" id="4.10.280.10">
    <property type="entry name" value="Helix-loop-helix DNA-binding domain"/>
    <property type="match status" value="1"/>
</dbReference>
<name>A0A8H4QR82_9AGAR</name>
<keyword evidence="1" id="KW-0805">Transcription regulation</keyword>
<protein>
    <recommendedName>
        <fullName evidence="8">BHLH domain-containing protein</fullName>
    </recommendedName>
</protein>
<feature type="coiled-coil region" evidence="6">
    <location>
        <begin position="182"/>
        <end position="209"/>
    </location>
</feature>
<evidence type="ECO:0000259" key="8">
    <source>
        <dbReference type="PROSITE" id="PS50888"/>
    </source>
</evidence>
<evidence type="ECO:0000256" key="4">
    <source>
        <dbReference type="ARBA" id="ARBA00023163"/>
    </source>
</evidence>
<reference evidence="9 10" key="1">
    <citation type="submission" date="2019-12" db="EMBL/GenBank/DDBJ databases">
        <authorList>
            <person name="Floudas D."/>
            <person name="Bentzer J."/>
            <person name="Ahren D."/>
            <person name="Johansson T."/>
            <person name="Persson P."/>
            <person name="Tunlid A."/>
        </authorList>
    </citation>
    <scope>NUCLEOTIDE SEQUENCE [LARGE SCALE GENOMIC DNA]</scope>
    <source>
        <strain evidence="9 10">CBS 102.39</strain>
    </source>
</reference>
<evidence type="ECO:0000313" key="10">
    <source>
        <dbReference type="Proteomes" id="UP000521872"/>
    </source>
</evidence>
<dbReference type="Proteomes" id="UP000521872">
    <property type="component" value="Unassembled WGS sequence"/>
</dbReference>
<evidence type="ECO:0000256" key="1">
    <source>
        <dbReference type="ARBA" id="ARBA00023015"/>
    </source>
</evidence>
<evidence type="ECO:0000313" key="9">
    <source>
        <dbReference type="EMBL" id="KAF4615683.1"/>
    </source>
</evidence>
<feature type="compositionally biased region" description="Basic and acidic residues" evidence="7">
    <location>
        <begin position="123"/>
        <end position="138"/>
    </location>
</feature>
<dbReference type="SMART" id="SM00353">
    <property type="entry name" value="HLH"/>
    <property type="match status" value="1"/>
</dbReference>
<organism evidence="9 10">
    <name type="scientific">Agrocybe pediades</name>
    <dbReference type="NCBI Taxonomy" id="84607"/>
    <lineage>
        <taxon>Eukaryota</taxon>
        <taxon>Fungi</taxon>
        <taxon>Dikarya</taxon>
        <taxon>Basidiomycota</taxon>
        <taxon>Agaricomycotina</taxon>
        <taxon>Agaricomycetes</taxon>
        <taxon>Agaricomycetidae</taxon>
        <taxon>Agaricales</taxon>
        <taxon>Agaricineae</taxon>
        <taxon>Strophariaceae</taxon>
        <taxon>Agrocybe</taxon>
    </lineage>
</organism>
<feature type="compositionally biased region" description="Low complexity" evidence="7">
    <location>
        <begin position="325"/>
        <end position="338"/>
    </location>
</feature>
<dbReference type="GO" id="GO:0003677">
    <property type="term" value="F:DNA binding"/>
    <property type="evidence" value="ECO:0007669"/>
    <property type="project" value="UniProtKB-KW"/>
</dbReference>
<keyword evidence="5" id="KW-0539">Nucleus</keyword>
<dbReference type="PANTHER" id="PTHR10328">
    <property type="entry name" value="PROTEIN MAX MYC-ASSOCIATED FACTOR X"/>
    <property type="match status" value="1"/>
</dbReference>
<evidence type="ECO:0000256" key="3">
    <source>
        <dbReference type="ARBA" id="ARBA00023159"/>
    </source>
</evidence>
<feature type="compositionally biased region" description="Acidic residues" evidence="7">
    <location>
        <begin position="241"/>
        <end position="263"/>
    </location>
</feature>
<dbReference type="AlphaFoldDB" id="A0A8H4QR82"/>
<dbReference type="PROSITE" id="PS50888">
    <property type="entry name" value="BHLH"/>
    <property type="match status" value="1"/>
</dbReference>
<sequence>MAMTLPLSPSSENVNASPVSPAGAAAGAASVNNGSASPNGNNNNNVKTEQQQKTENKIGNESSSKDSTTSKDASDSAKDAQAKDAAAAKETTTTTTAKEAATAGTASAGASGAVKRKPSRRANTAERRATHNAVERQRRETLNGRFLDLAALLPNLSQIRRPSKSSIVNSSIAHIHASRRHRLMASQQLRALKAEADALRRELNEWRDRAGIPRVEEPVRNEQFGMVISGELELVVGNVGGEDEDDGMDEDGPLGGEGGDEGENAAGGGKGQGLRQTYNLSMEGVEDDFGAPLAGAYGGSSTAGAGAGAHSHHHHHSLLPPPPMSMSMSSHHGPAPGHHGMGHHGHHQHQQQQQQQQQHHLMYPSSSSHHPSHSHHSSMSGYGGHHHHAGAPPPPPPPHHQAQYGHYASGGYPDTSGMGMFAHGMGGGGSRPGTGVSS</sequence>
<dbReference type="SUPFAM" id="SSF47459">
    <property type="entry name" value="HLH, helix-loop-helix DNA-binding domain"/>
    <property type="match status" value="1"/>
</dbReference>
<keyword evidence="2" id="KW-0238">DNA-binding</keyword>
<dbReference type="PANTHER" id="PTHR10328:SF3">
    <property type="entry name" value="PROTEIN MAX"/>
    <property type="match status" value="1"/>
</dbReference>
<dbReference type="GO" id="GO:0090575">
    <property type="term" value="C:RNA polymerase II transcription regulator complex"/>
    <property type="evidence" value="ECO:0007669"/>
    <property type="project" value="TreeGrafter"/>
</dbReference>
<proteinExistence type="predicted"/>
<feature type="region of interest" description="Disordered" evidence="7">
    <location>
        <begin position="1"/>
        <end position="138"/>
    </location>
</feature>
<dbReference type="EMBL" id="JAACJL010000034">
    <property type="protein sequence ID" value="KAF4615683.1"/>
    <property type="molecule type" value="Genomic_DNA"/>
</dbReference>
<feature type="compositionally biased region" description="Basic residues" evidence="7">
    <location>
        <begin position="340"/>
        <end position="349"/>
    </location>
</feature>
<keyword evidence="3" id="KW-0010">Activator</keyword>